<name>A0ABM0MEL3_SACKO</name>
<evidence type="ECO:0000256" key="5">
    <source>
        <dbReference type="ARBA" id="ARBA00022989"/>
    </source>
</evidence>
<dbReference type="PANTHER" id="PTHR11690">
    <property type="entry name" value="AMILORIDE-SENSITIVE SODIUM CHANNEL-RELATED"/>
    <property type="match status" value="1"/>
</dbReference>
<evidence type="ECO:0000313" key="13">
    <source>
        <dbReference type="Proteomes" id="UP000694865"/>
    </source>
</evidence>
<evidence type="ECO:0000256" key="1">
    <source>
        <dbReference type="ARBA" id="ARBA00004141"/>
    </source>
</evidence>
<feature type="transmembrane region" description="Helical" evidence="12">
    <location>
        <begin position="414"/>
        <end position="436"/>
    </location>
</feature>
<dbReference type="Pfam" id="PF00858">
    <property type="entry name" value="ASC"/>
    <property type="match status" value="1"/>
</dbReference>
<keyword evidence="3 11" id="KW-0894">Sodium channel</keyword>
<evidence type="ECO:0000256" key="3">
    <source>
        <dbReference type="ARBA" id="ARBA00022461"/>
    </source>
</evidence>
<evidence type="ECO:0000256" key="9">
    <source>
        <dbReference type="ARBA" id="ARBA00023201"/>
    </source>
</evidence>
<proteinExistence type="inferred from homology"/>
<keyword evidence="6" id="KW-0915">Sodium</keyword>
<dbReference type="InterPro" id="IPR001873">
    <property type="entry name" value="ENaC"/>
</dbReference>
<keyword evidence="10 11" id="KW-0407">Ion channel</keyword>
<comment type="similarity">
    <text evidence="11">Belongs to the amiloride-sensitive sodium channel (TC 1.A.6) family.</text>
</comment>
<keyword evidence="13" id="KW-1185">Reference proteome</keyword>
<keyword evidence="9 11" id="KW-0739">Sodium transport</keyword>
<accession>A0ABM0MEL3</accession>
<protein>
    <submittedName>
        <fullName evidence="14">Acid-sensing ion channel 4-like</fullName>
    </submittedName>
</protein>
<evidence type="ECO:0000256" key="12">
    <source>
        <dbReference type="SAM" id="Phobius"/>
    </source>
</evidence>
<organism evidence="13 14">
    <name type="scientific">Saccoglossus kowalevskii</name>
    <name type="common">Acorn worm</name>
    <dbReference type="NCBI Taxonomy" id="10224"/>
    <lineage>
        <taxon>Eukaryota</taxon>
        <taxon>Metazoa</taxon>
        <taxon>Hemichordata</taxon>
        <taxon>Enteropneusta</taxon>
        <taxon>Harrimaniidae</taxon>
        <taxon>Saccoglossus</taxon>
    </lineage>
</organism>
<keyword evidence="5 12" id="KW-1133">Transmembrane helix</keyword>
<keyword evidence="2 11" id="KW-0813">Transport</keyword>
<comment type="subcellular location">
    <subcellularLocation>
        <location evidence="1">Membrane</location>
        <topology evidence="1">Multi-pass membrane protein</topology>
    </subcellularLocation>
</comment>
<sequence length="446" mass="50456">MDASNSSRNIMETVFQTTNDVHPSSDEDMSHQRNCAPRCRDRLREFTQETTLHGIRFTTDSKSNIYRRLMWVLFVSLGTAGVVITLKDSAIRFIAQPVTTVVEIHHPNAVPFPAVTVCNYNKYRQSVLAGTWAEDLLYKMYGSPVQGEIGEVDWSNYTDVITNLNRTAFEMEAAHQIEDMLIACTWSSETACGPENFTNVMTNYGVCYTFNGDVKNGLTVKNRGSMFGLYMVLDIEQHEYMPGVSKGAGVKIMTHTQTDVPLVNEVSMSFGPGMDSTIALRLHQTKLLRCTNQPLQYFDVYSRANCEMESFTLAATKSCTCREPYMPEESELSCESACQEVIYDSTISYGSYPSLQILKKIQLMRNITEAEIRENYLAISVFIEDLTVLSTEEEYSYTYDAFLGDIGGQFGLCLGASLLTLLEFFDFLMMSLCGACRRWYNRSRKQ</sequence>
<keyword evidence="7 11" id="KW-0406">Ion transport</keyword>
<dbReference type="PRINTS" id="PR01078">
    <property type="entry name" value="AMINACHANNEL"/>
</dbReference>
<evidence type="ECO:0000256" key="8">
    <source>
        <dbReference type="ARBA" id="ARBA00023136"/>
    </source>
</evidence>
<dbReference type="GeneID" id="102806209"/>
<evidence type="ECO:0000313" key="14">
    <source>
        <dbReference type="RefSeq" id="XP_006818454.1"/>
    </source>
</evidence>
<feature type="transmembrane region" description="Helical" evidence="12">
    <location>
        <begin position="69"/>
        <end position="86"/>
    </location>
</feature>
<evidence type="ECO:0000256" key="11">
    <source>
        <dbReference type="RuleBase" id="RU000679"/>
    </source>
</evidence>
<dbReference type="Proteomes" id="UP000694865">
    <property type="component" value="Unplaced"/>
</dbReference>
<evidence type="ECO:0000256" key="6">
    <source>
        <dbReference type="ARBA" id="ARBA00023053"/>
    </source>
</evidence>
<keyword evidence="8 12" id="KW-0472">Membrane</keyword>
<gene>
    <name evidence="14" type="primary">LOC102806209</name>
</gene>
<evidence type="ECO:0000256" key="2">
    <source>
        <dbReference type="ARBA" id="ARBA00022448"/>
    </source>
</evidence>
<reference evidence="14" key="1">
    <citation type="submission" date="2025-08" db="UniProtKB">
        <authorList>
            <consortium name="RefSeq"/>
        </authorList>
    </citation>
    <scope>IDENTIFICATION</scope>
    <source>
        <tissue evidence="14">Testes</tissue>
    </source>
</reference>
<keyword evidence="4 11" id="KW-0812">Transmembrane</keyword>
<dbReference type="RefSeq" id="XP_006818454.1">
    <property type="nucleotide sequence ID" value="XM_006818391.1"/>
</dbReference>
<evidence type="ECO:0000256" key="4">
    <source>
        <dbReference type="ARBA" id="ARBA00022692"/>
    </source>
</evidence>
<evidence type="ECO:0000256" key="10">
    <source>
        <dbReference type="ARBA" id="ARBA00023303"/>
    </source>
</evidence>
<dbReference type="Gene3D" id="2.60.470.10">
    <property type="entry name" value="Acid-sensing ion channels like domains"/>
    <property type="match status" value="1"/>
</dbReference>
<evidence type="ECO:0000256" key="7">
    <source>
        <dbReference type="ARBA" id="ARBA00023065"/>
    </source>
</evidence>